<evidence type="ECO:0000256" key="1">
    <source>
        <dbReference type="ARBA" id="ARBA00005898"/>
    </source>
</evidence>
<sequence>MNGTSLTEIVAQSGGQLVGRQSSNSDQLRVFGISHDSSGVRNDDLFACIPGEKHDGHLYATEAVKAGASALLVERELDSAVPQIIVPNVRKALGPIAATINGHPSKHLKVVGVTGTAGKTTTAHALTQILRSCGLNATAIGTLDGARTTPEAPELQSSLAHLLDGGTDWVCMEVSSHGLELGRVDGTDFVAAMFTNLSTEHLDFHGDMDRYFAAKSKLFDERSQMAVVSIGDEWGRRLAHTLSASRDVVEVDPNLIQDPQITANGARFVWREKEITTPLIGYFNLLNLLLAAETLNALGFEPAAIARGLQLVDPVRGRMEPVSVAGSDLRVLVDYSHKPEALSQALKAARSIAAGRVWVVFGAGGDRDREKRPLMGEVANDLADEVIITSDNPRSENPSDIAHEILVGAGAGSTKSRIILDRAEAIRSVIGEAKSGDLILVAGKGHETHQTIGAQRRPFDDALICQQALSQRVEGDSR</sequence>
<dbReference type="InterPro" id="IPR036615">
    <property type="entry name" value="Mur_ligase_C_dom_sf"/>
</dbReference>
<dbReference type="InterPro" id="IPR005761">
    <property type="entry name" value="UDP-N-AcMur-Glu-dNH2Pim_ligase"/>
</dbReference>
<feature type="domain" description="Mur ligase C-terminal" evidence="3">
    <location>
        <begin position="317"/>
        <end position="445"/>
    </location>
</feature>
<feature type="domain" description="Mur ligase central" evidence="4">
    <location>
        <begin position="113"/>
        <end position="292"/>
    </location>
</feature>
<dbReference type="Pfam" id="PF01225">
    <property type="entry name" value="Mur_ligase"/>
    <property type="match status" value="1"/>
</dbReference>
<dbReference type="InterPro" id="IPR035911">
    <property type="entry name" value="MurE/MurF_N"/>
</dbReference>
<dbReference type="NCBIfam" id="TIGR01085">
    <property type="entry name" value="murE"/>
    <property type="match status" value="1"/>
</dbReference>
<evidence type="ECO:0008006" key="6">
    <source>
        <dbReference type="Google" id="ProtNLM"/>
    </source>
</evidence>
<dbReference type="Pfam" id="PF08245">
    <property type="entry name" value="Mur_ligase_M"/>
    <property type="match status" value="1"/>
</dbReference>
<organism evidence="5">
    <name type="scientific">marine metagenome</name>
    <dbReference type="NCBI Taxonomy" id="408172"/>
    <lineage>
        <taxon>unclassified sequences</taxon>
        <taxon>metagenomes</taxon>
        <taxon>ecological metagenomes</taxon>
    </lineage>
</organism>
<dbReference type="InterPro" id="IPR004101">
    <property type="entry name" value="Mur_ligase_C"/>
</dbReference>
<dbReference type="InterPro" id="IPR013221">
    <property type="entry name" value="Mur_ligase_cen"/>
</dbReference>
<dbReference type="GO" id="GO:0005737">
    <property type="term" value="C:cytoplasm"/>
    <property type="evidence" value="ECO:0007669"/>
    <property type="project" value="InterPro"/>
</dbReference>
<dbReference type="GO" id="GO:0016881">
    <property type="term" value="F:acid-amino acid ligase activity"/>
    <property type="evidence" value="ECO:0007669"/>
    <property type="project" value="InterPro"/>
</dbReference>
<evidence type="ECO:0000259" key="3">
    <source>
        <dbReference type="Pfam" id="PF02875"/>
    </source>
</evidence>
<gene>
    <name evidence="5" type="ORF">METZ01_LOCUS28743</name>
</gene>
<proteinExistence type="inferred from homology"/>
<comment type="similarity">
    <text evidence="1">Belongs to the MurCDEF family. MurE subfamily.</text>
</comment>
<reference evidence="5" key="1">
    <citation type="submission" date="2018-05" db="EMBL/GenBank/DDBJ databases">
        <authorList>
            <person name="Lanie J.A."/>
            <person name="Ng W.-L."/>
            <person name="Kazmierczak K.M."/>
            <person name="Andrzejewski T.M."/>
            <person name="Davidsen T.M."/>
            <person name="Wayne K.J."/>
            <person name="Tettelin H."/>
            <person name="Glass J.I."/>
            <person name="Rusch D."/>
            <person name="Podicherti R."/>
            <person name="Tsui H.-C.T."/>
            <person name="Winkler M.E."/>
        </authorList>
    </citation>
    <scope>NUCLEOTIDE SEQUENCE</scope>
</reference>
<dbReference type="SUPFAM" id="SSF53244">
    <property type="entry name" value="MurD-like peptide ligases, peptide-binding domain"/>
    <property type="match status" value="1"/>
</dbReference>
<dbReference type="EMBL" id="UINC01001261">
    <property type="protein sequence ID" value="SUZ75889.1"/>
    <property type="molecule type" value="Genomic_DNA"/>
</dbReference>
<evidence type="ECO:0000259" key="2">
    <source>
        <dbReference type="Pfam" id="PF01225"/>
    </source>
</evidence>
<feature type="domain" description="Mur ligase N-terminal catalytic" evidence="2">
    <location>
        <begin position="32"/>
        <end position="93"/>
    </location>
</feature>
<dbReference type="Gene3D" id="3.90.190.20">
    <property type="entry name" value="Mur ligase, C-terminal domain"/>
    <property type="match status" value="1"/>
</dbReference>
<dbReference type="InterPro" id="IPR036565">
    <property type="entry name" value="Mur-like_cat_sf"/>
</dbReference>
<dbReference type="Gene3D" id="3.40.1390.10">
    <property type="entry name" value="MurE/MurF, N-terminal domain"/>
    <property type="match status" value="1"/>
</dbReference>
<dbReference type="GO" id="GO:0051301">
    <property type="term" value="P:cell division"/>
    <property type="evidence" value="ECO:0007669"/>
    <property type="project" value="InterPro"/>
</dbReference>
<accession>A0A381QBV8</accession>
<dbReference type="NCBIfam" id="NF001124">
    <property type="entry name" value="PRK00139.1-2"/>
    <property type="match status" value="1"/>
</dbReference>
<dbReference type="Gene3D" id="3.40.1190.10">
    <property type="entry name" value="Mur-like, catalytic domain"/>
    <property type="match status" value="1"/>
</dbReference>
<dbReference type="AlphaFoldDB" id="A0A381QBV8"/>
<protein>
    <recommendedName>
        <fullName evidence="6">Mur ligase central domain-containing protein</fullName>
    </recommendedName>
</protein>
<dbReference type="GO" id="GO:0008360">
    <property type="term" value="P:regulation of cell shape"/>
    <property type="evidence" value="ECO:0007669"/>
    <property type="project" value="InterPro"/>
</dbReference>
<dbReference type="HAMAP" id="MF_00208">
    <property type="entry name" value="MurE"/>
    <property type="match status" value="1"/>
</dbReference>
<evidence type="ECO:0000259" key="4">
    <source>
        <dbReference type="Pfam" id="PF08245"/>
    </source>
</evidence>
<dbReference type="PANTHER" id="PTHR23135">
    <property type="entry name" value="MUR LIGASE FAMILY MEMBER"/>
    <property type="match status" value="1"/>
</dbReference>
<dbReference type="NCBIfam" id="NF001126">
    <property type="entry name" value="PRK00139.1-4"/>
    <property type="match status" value="1"/>
</dbReference>
<dbReference type="Pfam" id="PF02875">
    <property type="entry name" value="Mur_ligase_C"/>
    <property type="match status" value="1"/>
</dbReference>
<dbReference type="PANTHER" id="PTHR23135:SF4">
    <property type="entry name" value="UDP-N-ACETYLMURAMOYL-L-ALANYL-D-GLUTAMATE--2,6-DIAMINOPIMELATE LIGASE MURE HOMOLOG, CHLOROPLASTIC"/>
    <property type="match status" value="1"/>
</dbReference>
<dbReference type="SUPFAM" id="SSF63418">
    <property type="entry name" value="MurE/MurF N-terminal domain"/>
    <property type="match status" value="1"/>
</dbReference>
<evidence type="ECO:0000313" key="5">
    <source>
        <dbReference type="EMBL" id="SUZ75889.1"/>
    </source>
</evidence>
<dbReference type="GO" id="GO:0005524">
    <property type="term" value="F:ATP binding"/>
    <property type="evidence" value="ECO:0007669"/>
    <property type="project" value="InterPro"/>
</dbReference>
<name>A0A381QBV8_9ZZZZ</name>
<dbReference type="SUPFAM" id="SSF53623">
    <property type="entry name" value="MurD-like peptide ligases, catalytic domain"/>
    <property type="match status" value="1"/>
</dbReference>
<dbReference type="InterPro" id="IPR000713">
    <property type="entry name" value="Mur_ligase_N"/>
</dbReference>